<dbReference type="FunCoup" id="A0A251SJ68">
    <property type="interactions" value="416"/>
</dbReference>
<reference evidence="4 6" key="1">
    <citation type="journal article" date="2017" name="Nature">
        <title>The sunflower genome provides insights into oil metabolism, flowering and Asterid evolution.</title>
        <authorList>
            <person name="Badouin H."/>
            <person name="Gouzy J."/>
            <person name="Grassa C.J."/>
            <person name="Murat F."/>
            <person name="Staton S.E."/>
            <person name="Cottret L."/>
            <person name="Lelandais-Briere C."/>
            <person name="Owens G.L."/>
            <person name="Carrere S."/>
            <person name="Mayjonade B."/>
            <person name="Legrand L."/>
            <person name="Gill N."/>
            <person name="Kane N.C."/>
            <person name="Bowers J.E."/>
            <person name="Hubner S."/>
            <person name="Bellec A."/>
            <person name="Berard A."/>
            <person name="Berges H."/>
            <person name="Blanchet N."/>
            <person name="Boniface M.C."/>
            <person name="Brunel D."/>
            <person name="Catrice O."/>
            <person name="Chaidir N."/>
            <person name="Claudel C."/>
            <person name="Donnadieu C."/>
            <person name="Faraut T."/>
            <person name="Fievet G."/>
            <person name="Helmstetter N."/>
            <person name="King M."/>
            <person name="Knapp S.J."/>
            <person name="Lai Z."/>
            <person name="Le Paslier M.C."/>
            <person name="Lippi Y."/>
            <person name="Lorenzon L."/>
            <person name="Mandel J.R."/>
            <person name="Marage G."/>
            <person name="Marchand G."/>
            <person name="Marquand E."/>
            <person name="Bret-Mestries E."/>
            <person name="Morien E."/>
            <person name="Nambeesan S."/>
            <person name="Nguyen T."/>
            <person name="Pegot-Espagnet P."/>
            <person name="Pouilly N."/>
            <person name="Raftis F."/>
            <person name="Sallet E."/>
            <person name="Schiex T."/>
            <person name="Thomas J."/>
            <person name="Vandecasteele C."/>
            <person name="Vares D."/>
            <person name="Vear F."/>
            <person name="Vautrin S."/>
            <person name="Crespi M."/>
            <person name="Mangin B."/>
            <person name="Burke J.M."/>
            <person name="Salse J."/>
            <person name="Munos S."/>
            <person name="Vincourt P."/>
            <person name="Rieseberg L.H."/>
            <person name="Langlade N.B."/>
        </authorList>
    </citation>
    <scope>NUCLEOTIDE SEQUENCE [LARGE SCALE GENOMIC DNA]</scope>
    <source>
        <strain evidence="6">cv. SF193</strain>
        <tissue evidence="4">Leaves</tissue>
    </source>
</reference>
<organism evidence="5 6">
    <name type="scientific">Helianthus annuus</name>
    <name type="common">Common sunflower</name>
    <dbReference type="NCBI Taxonomy" id="4232"/>
    <lineage>
        <taxon>Eukaryota</taxon>
        <taxon>Viridiplantae</taxon>
        <taxon>Streptophyta</taxon>
        <taxon>Embryophyta</taxon>
        <taxon>Tracheophyta</taxon>
        <taxon>Spermatophyta</taxon>
        <taxon>Magnoliopsida</taxon>
        <taxon>eudicotyledons</taxon>
        <taxon>Gunneridae</taxon>
        <taxon>Pentapetalae</taxon>
        <taxon>asterids</taxon>
        <taxon>campanulids</taxon>
        <taxon>Asterales</taxon>
        <taxon>Asteraceae</taxon>
        <taxon>Asteroideae</taxon>
        <taxon>Heliantheae alliance</taxon>
        <taxon>Heliantheae</taxon>
        <taxon>Helianthus</taxon>
    </lineage>
</organism>
<evidence type="ECO:0000313" key="5">
    <source>
        <dbReference type="EMBL" id="OTF98884.1"/>
    </source>
</evidence>
<gene>
    <name evidence="5" type="ORF">HannXRQ_Chr14g0450551</name>
    <name evidence="4" type="ORF">HanXRQr2_Chr14g0654401</name>
</gene>
<proteinExistence type="predicted"/>
<name>A0A251SJ68_HELAN</name>
<feature type="region of interest" description="Disordered" evidence="3">
    <location>
        <begin position="38"/>
        <end position="74"/>
    </location>
</feature>
<dbReference type="Proteomes" id="UP000215914">
    <property type="component" value="Chromosome 14"/>
</dbReference>
<dbReference type="OMA" id="FIIHHVQ"/>
<dbReference type="EMBL" id="CM007903">
    <property type="protein sequence ID" value="OTF98884.1"/>
    <property type="molecule type" value="Genomic_DNA"/>
</dbReference>
<evidence type="ECO:0000256" key="2">
    <source>
        <dbReference type="ARBA" id="ARBA00023306"/>
    </source>
</evidence>
<evidence type="ECO:0000256" key="1">
    <source>
        <dbReference type="ARBA" id="ARBA00023013"/>
    </source>
</evidence>
<keyword evidence="6" id="KW-1185">Reference proteome</keyword>
<reference evidence="4" key="3">
    <citation type="submission" date="2020-06" db="EMBL/GenBank/DDBJ databases">
        <title>Helianthus annuus Genome sequencing and assembly Release 2.</title>
        <authorList>
            <person name="Gouzy J."/>
            <person name="Langlade N."/>
            <person name="Munos S."/>
        </authorList>
    </citation>
    <scope>NUCLEOTIDE SEQUENCE</scope>
    <source>
        <tissue evidence="4">Leaves</tissue>
    </source>
</reference>
<dbReference type="InParanoid" id="A0A251SJ68"/>
<keyword evidence="2" id="KW-0131">Cell cycle</keyword>
<dbReference type="GO" id="GO:0004860">
    <property type="term" value="F:protein kinase inhibitor activity"/>
    <property type="evidence" value="ECO:0007669"/>
    <property type="project" value="UniProtKB-KW"/>
</dbReference>
<dbReference type="PANTHER" id="PTHR33142:SF48">
    <property type="entry name" value="CYCLIN-DEPENDENT PROTEIN KINASE INHIBITOR SMR15"/>
    <property type="match status" value="1"/>
</dbReference>
<dbReference type="OrthoDB" id="1302889at2759"/>
<feature type="compositionally biased region" description="Basic and acidic residues" evidence="3">
    <location>
        <begin position="51"/>
        <end position="62"/>
    </location>
</feature>
<protein>
    <submittedName>
        <fullName evidence="4">Cyclin-dependent protein kinase inhibitor SMR</fullName>
    </submittedName>
</protein>
<dbReference type="GO" id="GO:0032875">
    <property type="term" value="P:regulation of DNA endoreduplication"/>
    <property type="evidence" value="ECO:0007669"/>
    <property type="project" value="InterPro"/>
</dbReference>
<sequence length="107" mass="11991">MGFSKKQQVDGDSIEGKIWVISGLTMCAPLKSVSINGEYDESLDSGSTTPTKKESRVPEKFRCPPPPRKRRPVSNCQRKGDVEYFTSPELDSFFEHFANSERGKCIS</sequence>
<evidence type="ECO:0000256" key="3">
    <source>
        <dbReference type="SAM" id="MobiDB-lite"/>
    </source>
</evidence>
<dbReference type="EMBL" id="MNCJ02000329">
    <property type="protein sequence ID" value="KAF5769976.1"/>
    <property type="molecule type" value="Genomic_DNA"/>
</dbReference>
<dbReference type="Gramene" id="mRNA:HanXRQr2_Chr14g0654401">
    <property type="protein sequence ID" value="CDS:HanXRQr2_Chr14g0654401.1"/>
    <property type="gene ID" value="HanXRQr2_Chr14g0654401"/>
</dbReference>
<accession>A0A251SJ68</accession>
<evidence type="ECO:0000313" key="6">
    <source>
        <dbReference type="Proteomes" id="UP000215914"/>
    </source>
</evidence>
<reference evidence="5" key="2">
    <citation type="submission" date="2017-02" db="EMBL/GenBank/DDBJ databases">
        <title>Sunflower complete genome.</title>
        <authorList>
            <person name="Langlade N."/>
            <person name="Munos S."/>
        </authorList>
    </citation>
    <scope>NUCLEOTIDE SEQUENCE [LARGE SCALE GENOMIC DNA]</scope>
    <source>
        <tissue evidence="5">Leaves</tissue>
    </source>
</reference>
<dbReference type="PANTHER" id="PTHR33142">
    <property type="entry name" value="CYCLIN-DEPENDENT PROTEIN KINASE INHIBITOR SMR13"/>
    <property type="match status" value="1"/>
</dbReference>
<dbReference type="AlphaFoldDB" id="A0A251SJ68"/>
<dbReference type="InterPro" id="IPR040389">
    <property type="entry name" value="SMR"/>
</dbReference>
<evidence type="ECO:0000313" key="4">
    <source>
        <dbReference type="EMBL" id="KAF5769976.1"/>
    </source>
</evidence>
<keyword evidence="1" id="KW-0649">Protein kinase inhibitor</keyword>